<dbReference type="VEuPathDB" id="CryptoDB:Cvel_1152"/>
<accession>A0A0G4HM61</accession>
<sequence>MMKLCLVLTAFSAVTVQAQWESLGDKLADGLKFDFPDLFGGKDGVKDVQKGKEKKEKPPKVECPAGWIPVPKSPWDTFIGRERCFQCVGGSEVNRTAAVDACTALGGGTPNSQFLLTIDSFEINQLAATTCQEMGLFSMRGKQVWMSGFRTEFGTPPPNDFEGSDGRIMMMRDKFAWDDGTPFFGSFLGGFENFGISTQEVPNKEFSQPNGVLGEDQDFLILTYFPSNSDFTIPFNWHDNALDDVSDIEGYLCQINIVDGKNPLIH</sequence>
<organism evidence="2">
    <name type="scientific">Chromera velia CCMP2878</name>
    <dbReference type="NCBI Taxonomy" id="1169474"/>
    <lineage>
        <taxon>Eukaryota</taxon>
        <taxon>Sar</taxon>
        <taxon>Alveolata</taxon>
        <taxon>Colpodellida</taxon>
        <taxon>Chromeraceae</taxon>
        <taxon>Chromera</taxon>
    </lineage>
</organism>
<evidence type="ECO:0008006" key="3">
    <source>
        <dbReference type="Google" id="ProtNLM"/>
    </source>
</evidence>
<reference evidence="2" key="1">
    <citation type="submission" date="2014-11" db="EMBL/GenBank/DDBJ databases">
        <authorList>
            <person name="Otto D Thomas"/>
            <person name="Naeem Raeece"/>
        </authorList>
    </citation>
    <scope>NUCLEOTIDE SEQUENCE</scope>
</reference>
<proteinExistence type="predicted"/>
<evidence type="ECO:0000313" key="2">
    <source>
        <dbReference type="EMBL" id="CEM45237.1"/>
    </source>
</evidence>
<keyword evidence="1" id="KW-0732">Signal</keyword>
<dbReference type="Gene3D" id="3.10.100.10">
    <property type="entry name" value="Mannose-Binding Protein A, subunit A"/>
    <property type="match status" value="1"/>
</dbReference>
<name>A0A0G4HM61_9ALVE</name>
<feature type="signal peptide" evidence="1">
    <location>
        <begin position="1"/>
        <end position="18"/>
    </location>
</feature>
<dbReference type="SUPFAM" id="SSF56436">
    <property type="entry name" value="C-type lectin-like"/>
    <property type="match status" value="1"/>
</dbReference>
<dbReference type="InterPro" id="IPR016187">
    <property type="entry name" value="CTDL_fold"/>
</dbReference>
<dbReference type="EMBL" id="CDMZ01003136">
    <property type="protein sequence ID" value="CEM45237.1"/>
    <property type="molecule type" value="Genomic_DNA"/>
</dbReference>
<dbReference type="PhylomeDB" id="A0A0G4HM61"/>
<dbReference type="AlphaFoldDB" id="A0A0G4HM61"/>
<dbReference type="InterPro" id="IPR016186">
    <property type="entry name" value="C-type_lectin-like/link_sf"/>
</dbReference>
<feature type="chain" id="PRO_5005192152" description="C-type lectin domain-containing protein" evidence="1">
    <location>
        <begin position="19"/>
        <end position="266"/>
    </location>
</feature>
<gene>
    <name evidence="2" type="ORF">Cvel_1152</name>
</gene>
<protein>
    <recommendedName>
        <fullName evidence="3">C-type lectin domain-containing protein</fullName>
    </recommendedName>
</protein>
<evidence type="ECO:0000256" key="1">
    <source>
        <dbReference type="SAM" id="SignalP"/>
    </source>
</evidence>